<keyword evidence="4" id="KW-0812">Transmembrane</keyword>
<dbReference type="GO" id="GO:0072699">
    <property type="term" value="P:protein localization to cortical microtubule cytoskeleton"/>
    <property type="evidence" value="ECO:0007669"/>
    <property type="project" value="TreeGrafter"/>
</dbReference>
<protein>
    <recommendedName>
        <fullName evidence="7">Protein CHUP1, chloroplastic</fullName>
    </recommendedName>
</protein>
<proteinExistence type="predicted"/>
<feature type="transmembrane region" description="Helical" evidence="4">
    <location>
        <begin position="12"/>
        <end position="31"/>
    </location>
</feature>
<organism evidence="5 6">
    <name type="scientific">Camellia sinensis var. sinensis</name>
    <name type="common">China tea</name>
    <dbReference type="NCBI Taxonomy" id="542762"/>
    <lineage>
        <taxon>Eukaryota</taxon>
        <taxon>Viridiplantae</taxon>
        <taxon>Streptophyta</taxon>
        <taxon>Embryophyta</taxon>
        <taxon>Tracheophyta</taxon>
        <taxon>Spermatophyta</taxon>
        <taxon>Magnoliopsida</taxon>
        <taxon>eudicotyledons</taxon>
        <taxon>Gunneridae</taxon>
        <taxon>Pentapetalae</taxon>
        <taxon>asterids</taxon>
        <taxon>Ericales</taxon>
        <taxon>Theaceae</taxon>
        <taxon>Camellia</taxon>
    </lineage>
</organism>
<evidence type="ECO:0000256" key="3">
    <source>
        <dbReference type="SAM" id="MobiDB-lite"/>
    </source>
</evidence>
<dbReference type="STRING" id="542762.A0A4V3WPF6"/>
<feature type="compositionally biased region" description="Basic and acidic residues" evidence="3">
    <location>
        <begin position="46"/>
        <end position="57"/>
    </location>
</feature>
<dbReference type="Proteomes" id="UP000306102">
    <property type="component" value="Unassembled WGS sequence"/>
</dbReference>
<dbReference type="AlphaFoldDB" id="A0A4V3WPF6"/>
<feature type="coiled-coil region" evidence="2">
    <location>
        <begin position="140"/>
        <end position="353"/>
    </location>
</feature>
<feature type="compositionally biased region" description="Polar residues" evidence="3">
    <location>
        <begin position="425"/>
        <end position="439"/>
    </location>
</feature>
<keyword evidence="1 2" id="KW-0175">Coiled coil</keyword>
<name>A0A4V3WPF6_CAMSN</name>
<evidence type="ECO:0008006" key="7">
    <source>
        <dbReference type="Google" id="ProtNLM"/>
    </source>
</evidence>
<evidence type="ECO:0000313" key="6">
    <source>
        <dbReference type="Proteomes" id="UP000306102"/>
    </source>
</evidence>
<reference evidence="5 6" key="1">
    <citation type="journal article" date="2018" name="Proc. Natl. Acad. Sci. U.S.A.">
        <title>Draft genome sequence of Camellia sinensis var. sinensis provides insights into the evolution of the tea genome and tea quality.</title>
        <authorList>
            <person name="Wei C."/>
            <person name="Yang H."/>
            <person name="Wang S."/>
            <person name="Zhao J."/>
            <person name="Liu C."/>
            <person name="Gao L."/>
            <person name="Xia E."/>
            <person name="Lu Y."/>
            <person name="Tai Y."/>
            <person name="She G."/>
            <person name="Sun J."/>
            <person name="Cao H."/>
            <person name="Tong W."/>
            <person name="Gao Q."/>
            <person name="Li Y."/>
            <person name="Deng W."/>
            <person name="Jiang X."/>
            <person name="Wang W."/>
            <person name="Chen Q."/>
            <person name="Zhang S."/>
            <person name="Li H."/>
            <person name="Wu J."/>
            <person name="Wang P."/>
            <person name="Li P."/>
            <person name="Shi C."/>
            <person name="Zheng F."/>
            <person name="Jian J."/>
            <person name="Huang B."/>
            <person name="Shan D."/>
            <person name="Shi M."/>
            <person name="Fang C."/>
            <person name="Yue Y."/>
            <person name="Li F."/>
            <person name="Li D."/>
            <person name="Wei S."/>
            <person name="Han B."/>
            <person name="Jiang C."/>
            <person name="Yin Y."/>
            <person name="Xia T."/>
            <person name="Zhang Z."/>
            <person name="Bennetzen J.L."/>
            <person name="Zhao S."/>
            <person name="Wan X."/>
        </authorList>
    </citation>
    <scope>NUCLEOTIDE SEQUENCE [LARGE SCALE GENOMIC DNA]</scope>
    <source>
        <strain evidence="6">cv. Shuchazao</strain>
        <tissue evidence="5">Leaf</tissue>
    </source>
</reference>
<comment type="caution">
    <text evidence="5">The sequence shown here is derived from an EMBL/GenBank/DDBJ whole genome shotgun (WGS) entry which is preliminary data.</text>
</comment>
<keyword evidence="4" id="KW-0472">Membrane</keyword>
<evidence type="ECO:0000313" key="5">
    <source>
        <dbReference type="EMBL" id="THG16227.1"/>
    </source>
</evidence>
<dbReference type="EMBL" id="SDRB02004194">
    <property type="protein sequence ID" value="THG16227.1"/>
    <property type="molecule type" value="Genomic_DNA"/>
</dbReference>
<dbReference type="GO" id="GO:0055028">
    <property type="term" value="C:cortical microtubule"/>
    <property type="evidence" value="ECO:0007669"/>
    <property type="project" value="TreeGrafter"/>
</dbReference>
<dbReference type="PANTHER" id="PTHR31342:SF4">
    <property type="entry name" value="ACTIN BINDING PROTEIN FAMILY"/>
    <property type="match status" value="1"/>
</dbReference>
<evidence type="ECO:0000256" key="1">
    <source>
        <dbReference type="ARBA" id="ARBA00023054"/>
    </source>
</evidence>
<feature type="region of interest" description="Disordered" evidence="3">
    <location>
        <begin position="35"/>
        <end position="57"/>
    </location>
</feature>
<accession>A0A4V3WPF6</accession>
<keyword evidence="4" id="KW-1133">Transmembrane helix</keyword>
<dbReference type="InterPro" id="IPR040265">
    <property type="entry name" value="CHUP1/IPGA1-like"/>
</dbReference>
<gene>
    <name evidence="5" type="ORF">TEA_010517</name>
</gene>
<feature type="region of interest" description="Disordered" evidence="3">
    <location>
        <begin position="425"/>
        <end position="446"/>
    </location>
</feature>
<dbReference type="PANTHER" id="PTHR31342">
    <property type="entry name" value="PROTEIN CHUP1, CHLOROPLASTIC"/>
    <property type="match status" value="1"/>
</dbReference>
<evidence type="ECO:0000256" key="4">
    <source>
        <dbReference type="SAM" id="Phobius"/>
    </source>
</evidence>
<keyword evidence="6" id="KW-1185">Reference proteome</keyword>
<evidence type="ECO:0000256" key="2">
    <source>
        <dbReference type="SAM" id="Coils"/>
    </source>
</evidence>
<sequence length="595" mass="67327">MVKENRDIRPVLFKFGVALALSLGGILYSILRTKRIKPPQSPPPSDRGDQLDVAEEKTVTINDSIAPEKHEDSCLHKVPLDSSVSGRYSGDKDGFLLPEFNELVKEFDLAATKANFSPKKEVQTPHFDAETPRSFKLDKGEDYEQEIKNLKNMVKILRERERILEIQLLEYYGLKEQETAVMELQNRLKINNVEAKLFSLKIESLQADNRRLESQVADNAKVIAELEAARAKVKVLKKKLKSESDQNKEQILTLQQRVKKLMNQEHEAVAIDQDIKLKLQRLKDLEEEAEELRKSNHSLGLENSGLVSKLDYTQMLASSVLEDQEAEDLRRERDSLRQQNEDLSKEIEQLQSGRCADVEELVYLRWINACLRYELRNYQPIPGKTVARDLSKTLSPKSEEKAKHLIIEYANKEGGLEKGMNVTDSDFDQWSSSPSNVTDSGDFDDSSVDNSLTNKAYTSSKPQIFSRLKRLIRGKDSHRHSQSSMTLERIVSAEVMMGHPDDSLGSNLGILSDGQGNRLSSSSMGCSSRNSDMGSSCAYRSVVLGQESVGDSLQENQFQENPGNVQKLVKYAEVLKESSSGRLKHHRRPVWRGSF</sequence>